<dbReference type="EMBL" id="CAAALY010253765">
    <property type="protein sequence ID" value="VEL37014.1"/>
    <property type="molecule type" value="Genomic_DNA"/>
</dbReference>
<reference evidence="1" key="1">
    <citation type="submission" date="2018-11" db="EMBL/GenBank/DDBJ databases">
        <authorList>
            <consortium name="Pathogen Informatics"/>
        </authorList>
    </citation>
    <scope>NUCLEOTIDE SEQUENCE</scope>
</reference>
<dbReference type="AlphaFoldDB" id="A0A3S5C5N3"/>
<accession>A0A3S5C5N3</accession>
<protein>
    <submittedName>
        <fullName evidence="1">Uncharacterized protein</fullName>
    </submittedName>
</protein>
<evidence type="ECO:0000313" key="1">
    <source>
        <dbReference type="EMBL" id="VEL37014.1"/>
    </source>
</evidence>
<sequence>MDLSRWPFFGGSDSNDENFCCPDLYAAVPLSRRHSRKSMSHFKCAILPATDGLEPTGSFSPPVKGVGVSQRNVLLHRPAPRQCIWGEGNLLFEGGLASRSPRTCPSRAVLFAAALHLSLGLMTSFRRPLQKPRLEAIRPTGKPCHDSEPFGRTNRKNQHIDVAPESLKASGKLHHGQTLLLLFLVQEAPVCFFKQLPKGMDAVMKADFLRVP</sequence>
<proteinExistence type="predicted"/>
<comment type="caution">
    <text evidence="1">The sequence shown here is derived from an EMBL/GenBank/DDBJ whole genome shotgun (WGS) entry which is preliminary data.</text>
</comment>
<dbReference type="Proteomes" id="UP000784294">
    <property type="component" value="Unassembled WGS sequence"/>
</dbReference>
<name>A0A3S5C5N3_9PLAT</name>
<gene>
    <name evidence="1" type="ORF">PXEA_LOCUS30454</name>
</gene>
<evidence type="ECO:0000313" key="2">
    <source>
        <dbReference type="Proteomes" id="UP000784294"/>
    </source>
</evidence>
<keyword evidence="2" id="KW-1185">Reference proteome</keyword>
<organism evidence="1 2">
    <name type="scientific">Protopolystoma xenopodis</name>
    <dbReference type="NCBI Taxonomy" id="117903"/>
    <lineage>
        <taxon>Eukaryota</taxon>
        <taxon>Metazoa</taxon>
        <taxon>Spiralia</taxon>
        <taxon>Lophotrochozoa</taxon>
        <taxon>Platyhelminthes</taxon>
        <taxon>Monogenea</taxon>
        <taxon>Polyopisthocotylea</taxon>
        <taxon>Polystomatidea</taxon>
        <taxon>Polystomatidae</taxon>
        <taxon>Protopolystoma</taxon>
    </lineage>
</organism>